<dbReference type="GO" id="GO:0033214">
    <property type="term" value="P:siderophore-iron import into cell"/>
    <property type="evidence" value="ECO:0007669"/>
    <property type="project" value="TreeGrafter"/>
</dbReference>
<keyword evidence="1" id="KW-0998">Cell outer membrane</keyword>
<dbReference type="EMBL" id="CP003473">
    <property type="protein sequence ID" value="AFH99399.1"/>
    <property type="molecule type" value="Genomic_DNA"/>
</dbReference>
<accession>A0A0E0WB99</accession>
<dbReference type="InterPro" id="IPR037066">
    <property type="entry name" value="Plug_dom_sf"/>
</dbReference>
<dbReference type="KEGG" id="hhq:HPSH169_03515"/>
<dbReference type="PROSITE" id="PS52016">
    <property type="entry name" value="TONB_DEPENDENT_REC_3"/>
    <property type="match status" value="1"/>
</dbReference>
<dbReference type="AlphaFoldDB" id="A0A0E0WB99"/>
<dbReference type="InterPro" id="IPR039426">
    <property type="entry name" value="TonB-dep_rcpt-like"/>
</dbReference>
<comment type="similarity">
    <text evidence="1">Belongs to the TonB-dependent receptor family.</text>
</comment>
<evidence type="ECO:0000313" key="3">
    <source>
        <dbReference type="EMBL" id="AFH99399.1"/>
    </source>
</evidence>
<name>A0A0E0WB99_HELPX</name>
<reference evidence="3 4" key="1">
    <citation type="submission" date="2012-04" db="EMBL/GenBank/DDBJ databases">
        <authorList>
            <person name="Kersulyte D."/>
            <person name="Cabrera L."/>
            <person name="Pacheco R."/>
            <person name="Herrera P."/>
            <person name="Rodriguez C."/>
            <person name="Gilman R.H."/>
            <person name="Berg D.E."/>
        </authorList>
    </citation>
    <scope>NUCLEOTIDE SEQUENCE [LARGE SCALE GENOMIC DNA]</scope>
    <source>
        <strain evidence="3 4">Shi169</strain>
    </source>
</reference>
<proteinExistence type="inferred from homology"/>
<evidence type="ECO:0000256" key="1">
    <source>
        <dbReference type="PROSITE-ProRule" id="PRU01360"/>
    </source>
</evidence>
<dbReference type="PANTHER" id="PTHR30442:SF0">
    <property type="entry name" value="FE(3+) DICITRATE TRANSPORT PROTEIN FECA"/>
    <property type="match status" value="1"/>
</dbReference>
<dbReference type="Pfam" id="PF07715">
    <property type="entry name" value="Plug"/>
    <property type="match status" value="1"/>
</dbReference>
<dbReference type="Proteomes" id="UP000005007">
    <property type="component" value="Chromosome"/>
</dbReference>
<keyword evidence="1" id="KW-0813">Transport</keyword>
<feature type="domain" description="TonB-dependent receptor plug" evidence="2">
    <location>
        <begin position="47"/>
        <end position="160"/>
    </location>
</feature>
<dbReference type="PANTHER" id="PTHR30442">
    <property type="entry name" value="IRON III DICITRATE TRANSPORT PROTEIN FECA"/>
    <property type="match status" value="1"/>
</dbReference>
<sequence>MKRILVSLVVLSHSVHAVKTHNLERVEASGVANDKEAPLSWRSKEVRNYMGSRTVISNKQLTKSANQSIEEALQNVPGVHIRNATGIGAVPSFSVRGFGGGSSGHSNTAMVLVNGIPIYVAPYVDISIPIFPVTFQSVDRISVTKGGESVRYGPNVFGGVINVITKGIPTKWESQVSERATFWGYKQKLKSYNNL</sequence>
<protein>
    <submittedName>
        <fullName evidence="3">Iron(III) dicitrate transport protein</fullName>
    </submittedName>
</protein>
<evidence type="ECO:0000313" key="4">
    <source>
        <dbReference type="Proteomes" id="UP000005007"/>
    </source>
</evidence>
<dbReference type="Gene3D" id="2.170.130.10">
    <property type="entry name" value="TonB-dependent receptor, plug domain"/>
    <property type="match status" value="1"/>
</dbReference>
<keyword evidence="1" id="KW-1134">Transmembrane beta strand</keyword>
<keyword evidence="1" id="KW-0812">Transmembrane</keyword>
<dbReference type="HOGENOM" id="CLU_1394671_0_0_7"/>
<dbReference type="PATRIC" id="fig|1163741.3.peg.702"/>
<dbReference type="GO" id="GO:0009279">
    <property type="term" value="C:cell outer membrane"/>
    <property type="evidence" value="ECO:0007669"/>
    <property type="project" value="UniProtKB-SubCell"/>
</dbReference>
<organism evidence="3 4">
    <name type="scientific">Helicobacter pylori Shi169</name>
    <dbReference type="NCBI Taxonomy" id="1163741"/>
    <lineage>
        <taxon>Bacteria</taxon>
        <taxon>Pseudomonadati</taxon>
        <taxon>Campylobacterota</taxon>
        <taxon>Epsilonproteobacteria</taxon>
        <taxon>Campylobacterales</taxon>
        <taxon>Helicobacteraceae</taxon>
        <taxon>Helicobacter</taxon>
    </lineage>
</organism>
<gene>
    <name evidence="3" type="ORF">HPSH169_03515</name>
</gene>
<comment type="subcellular location">
    <subcellularLocation>
        <location evidence="1">Cell outer membrane</location>
        <topology evidence="1">Multi-pass membrane protein</topology>
    </subcellularLocation>
</comment>
<dbReference type="InterPro" id="IPR012910">
    <property type="entry name" value="Plug_dom"/>
</dbReference>
<keyword evidence="1" id="KW-0472">Membrane</keyword>
<dbReference type="SUPFAM" id="SSF56935">
    <property type="entry name" value="Porins"/>
    <property type="match status" value="1"/>
</dbReference>
<evidence type="ECO:0000259" key="2">
    <source>
        <dbReference type="Pfam" id="PF07715"/>
    </source>
</evidence>